<sequence>MADEYIVKIPTEKCLELMVQEEERIRISKEYQEECTKVKNTVNGWLDVSAAVQKQVAKQFGFVDDINNNIAVNMIRRARYLYPDNNIFKTVPIYVRENKANIGNYKVNDRVKNITLINDNTEQVNFNELLYSDRLNLIISSSIS</sequence>
<accession>A0A1V0SBS1</accession>
<evidence type="ECO:0000313" key="1">
    <source>
        <dbReference type="EMBL" id="ARF09124.1"/>
    </source>
</evidence>
<gene>
    <name evidence="1" type="ORF">Catovirus_2_73</name>
</gene>
<organism evidence="1">
    <name type="scientific">Catovirus CTV1</name>
    <dbReference type="NCBI Taxonomy" id="1977631"/>
    <lineage>
        <taxon>Viruses</taxon>
        <taxon>Varidnaviria</taxon>
        <taxon>Bamfordvirae</taxon>
        <taxon>Nucleocytoviricota</taxon>
        <taxon>Megaviricetes</taxon>
        <taxon>Imitervirales</taxon>
        <taxon>Mimiviridae</taxon>
        <taxon>Klosneuvirinae</taxon>
        <taxon>Catovirus</taxon>
    </lineage>
</organism>
<proteinExistence type="predicted"/>
<protein>
    <submittedName>
        <fullName evidence="1">Uncharacterized protein</fullName>
    </submittedName>
</protein>
<dbReference type="EMBL" id="KY684084">
    <property type="protein sequence ID" value="ARF09124.1"/>
    <property type="molecule type" value="Genomic_DNA"/>
</dbReference>
<name>A0A1V0SBS1_9VIRU</name>
<reference evidence="1" key="1">
    <citation type="journal article" date="2017" name="Science">
        <title>Giant viruses with an expanded complement of translation system components.</title>
        <authorList>
            <person name="Schulz F."/>
            <person name="Yutin N."/>
            <person name="Ivanova N.N."/>
            <person name="Ortega D.R."/>
            <person name="Lee T.K."/>
            <person name="Vierheilig J."/>
            <person name="Daims H."/>
            <person name="Horn M."/>
            <person name="Wagner M."/>
            <person name="Jensen G.J."/>
            <person name="Kyrpides N.C."/>
            <person name="Koonin E.V."/>
            <person name="Woyke T."/>
        </authorList>
    </citation>
    <scope>NUCLEOTIDE SEQUENCE</scope>
    <source>
        <strain evidence="1">CTV1</strain>
    </source>
</reference>